<organism evidence="2">
    <name type="scientific">Vannella robusta</name>
    <dbReference type="NCBI Taxonomy" id="1487602"/>
    <lineage>
        <taxon>Eukaryota</taxon>
        <taxon>Amoebozoa</taxon>
        <taxon>Discosea</taxon>
        <taxon>Flabellinia</taxon>
        <taxon>Vannellidae</taxon>
        <taxon>Vannella</taxon>
    </lineage>
</organism>
<reference evidence="2" key="1">
    <citation type="submission" date="2021-01" db="EMBL/GenBank/DDBJ databases">
        <authorList>
            <person name="Corre E."/>
            <person name="Pelletier E."/>
            <person name="Niang G."/>
            <person name="Scheremetjew M."/>
            <person name="Finn R."/>
            <person name="Kale V."/>
            <person name="Holt S."/>
            <person name="Cochrane G."/>
            <person name="Meng A."/>
            <person name="Brown T."/>
            <person name="Cohen L."/>
        </authorList>
    </citation>
    <scope>NUCLEOTIDE SEQUENCE</scope>
    <source>
        <strain evidence="2">DIVA3 518/3/11/1/6</strain>
    </source>
</reference>
<name>A0A7S4HTZ6_9EUKA</name>
<evidence type="ECO:0000313" key="2">
    <source>
        <dbReference type="EMBL" id="CAE2209379.1"/>
    </source>
</evidence>
<proteinExistence type="predicted"/>
<dbReference type="EMBL" id="HBKP01006381">
    <property type="protein sequence ID" value="CAE2209379.1"/>
    <property type="molecule type" value="Transcribed_RNA"/>
</dbReference>
<accession>A0A7S4HTZ6</accession>
<protein>
    <submittedName>
        <fullName evidence="2">Uncharacterized protein</fullName>
    </submittedName>
</protein>
<evidence type="ECO:0000256" key="1">
    <source>
        <dbReference type="SAM" id="MobiDB-lite"/>
    </source>
</evidence>
<feature type="region of interest" description="Disordered" evidence="1">
    <location>
        <begin position="302"/>
        <end position="329"/>
    </location>
</feature>
<sequence length="470" mass="54197">MVKQLFVDKRTFLRVIAVIDDVLPREVQQVFIQFIALVIEPGDLFQPEDIAFCLLFQYIKNPTWDEWHNYVVITHFNDFREKLCDIHCMTWQFSDDLQATDSQLSHLLSTSMKDSHAKSPFFFLYLTSFTCLLNNPKEDYDKALQFSNGKRSQVGYKACLLYNCRKEIIWTSYFHPASIKEPEIMRIKNPATDITYYDEITQNYGPEIASAIAHKGIVKLDKSEISEAERVYNGTDNFLNKFSIFKAYRWRIVLDACYPIFRVCCKLHNLCQRDPEDVQSLLDGAMLNEALWDWNFDKRLTRGRSKPTPQTRAVKKPETNCGAGKLEERQSPHLPPIKTIVKPKLEKATKNRSNVVIDLCADEEDSHISPVREVQESQQSQVLVKCKNEPVDEQMKTSTGTLGQPIQLDIKSPERNTQAHSSGNQELQIISCQRTVDGLIQYLVSLDGHQEWKSEEILGLHHGVLCTKIQ</sequence>
<dbReference type="AlphaFoldDB" id="A0A7S4HTZ6"/>
<gene>
    <name evidence="2" type="ORF">VSP0166_LOCUS4589</name>
</gene>